<evidence type="ECO:0000256" key="1">
    <source>
        <dbReference type="ARBA" id="ARBA00022801"/>
    </source>
</evidence>
<dbReference type="InterPro" id="IPR050300">
    <property type="entry name" value="GDXG_lipolytic_enzyme"/>
</dbReference>
<dbReference type="Proteomes" id="UP000285744">
    <property type="component" value="Unassembled WGS sequence"/>
</dbReference>
<evidence type="ECO:0000313" key="5">
    <source>
        <dbReference type="EMBL" id="RKF27637.1"/>
    </source>
</evidence>
<feature type="domain" description="BD-FAE-like" evidence="4">
    <location>
        <begin position="160"/>
        <end position="275"/>
    </location>
</feature>
<dbReference type="PANTHER" id="PTHR48081">
    <property type="entry name" value="AB HYDROLASE SUPERFAMILY PROTEIN C4A8.06C"/>
    <property type="match status" value="1"/>
</dbReference>
<feature type="transmembrane region" description="Helical" evidence="3">
    <location>
        <begin position="6"/>
        <end position="23"/>
    </location>
</feature>
<sequence>MPVGYLITVVLVAIGTLFALRPVPWSRPLGRVSYFVGVAANELPFAAFFWMLLLPTALAFAEGDIDSPGGWAVVALATVTATGLAVVACQALGERDRIRRALDEGLGAGWRAAVDADLAAGLRRRLPLARILLLPVFRRRLDVRRVANLAYGDAGRRNLLDLYHHRARPHGAPVMIHLHGGGYSGGHKNSQSLPLLHRLASQGWVCVSANYRLRPQAQHPDHLIDLKKVIGWVRRHAHEYGADPTTLFVAGSSAGGHLAALAALTQNDPAFQPGFADVDTSVSGAICLNAWYGPYYGQGPESSPEPHITADAPPFFLAHGDKDTLVPVADARHFVRQLRRTSAAPVVYAELKGGHHAFDLFHSLRFEAVVDAVEAFTAWVRSRDRNVPASQGAADPESTGRNPRALRPGITGGGRLESRARPGRARRG</sequence>
<feature type="region of interest" description="Disordered" evidence="2">
    <location>
        <begin position="385"/>
        <end position="428"/>
    </location>
</feature>
<keyword evidence="3" id="KW-0472">Membrane</keyword>
<dbReference type="AlphaFoldDB" id="A0A420F3Z3"/>
<feature type="transmembrane region" description="Helical" evidence="3">
    <location>
        <begin position="70"/>
        <end position="92"/>
    </location>
</feature>
<dbReference type="EMBL" id="RAQQ01000005">
    <property type="protein sequence ID" value="RKF27637.1"/>
    <property type="molecule type" value="Genomic_DNA"/>
</dbReference>
<keyword evidence="3" id="KW-0812">Transmembrane</keyword>
<dbReference type="SUPFAM" id="SSF53474">
    <property type="entry name" value="alpha/beta-Hydrolases"/>
    <property type="match status" value="1"/>
</dbReference>
<dbReference type="RefSeq" id="WP_120327780.1">
    <property type="nucleotide sequence ID" value="NZ_RAQQ01000005.1"/>
</dbReference>
<accession>A0A420F3Z3</accession>
<keyword evidence="3" id="KW-1133">Transmembrane helix</keyword>
<comment type="caution">
    <text evidence="5">The sequence shown here is derived from an EMBL/GenBank/DDBJ whole genome shotgun (WGS) entry which is preliminary data.</text>
</comment>
<evidence type="ECO:0000259" key="4">
    <source>
        <dbReference type="Pfam" id="PF20434"/>
    </source>
</evidence>
<evidence type="ECO:0000313" key="6">
    <source>
        <dbReference type="Proteomes" id="UP000285744"/>
    </source>
</evidence>
<dbReference type="PANTHER" id="PTHR48081:SF33">
    <property type="entry name" value="KYNURENINE FORMAMIDASE"/>
    <property type="match status" value="1"/>
</dbReference>
<evidence type="ECO:0000256" key="2">
    <source>
        <dbReference type="SAM" id="MobiDB-lite"/>
    </source>
</evidence>
<name>A0A420F3Z3_9ACTN</name>
<dbReference type="OrthoDB" id="9803828at2"/>
<dbReference type="GO" id="GO:0016787">
    <property type="term" value="F:hydrolase activity"/>
    <property type="evidence" value="ECO:0007669"/>
    <property type="project" value="UniProtKB-KW"/>
</dbReference>
<gene>
    <name evidence="5" type="ORF">D7I43_07995</name>
</gene>
<reference evidence="5 6" key="1">
    <citation type="journal article" date="2018" name="Int. J. Syst. Evol. Microbiol.">
        <title>Micromonospora globbae sp. nov., an endophytic actinomycete isolated from roots of Globba winitii C. H. Wright.</title>
        <authorList>
            <person name="Kuncharoen N."/>
            <person name="Pittayakhajonwut P."/>
            <person name="Tanasupawat S."/>
        </authorList>
    </citation>
    <scope>NUCLEOTIDE SEQUENCE [LARGE SCALE GENOMIC DNA]</scope>
    <source>
        <strain evidence="5 6">WPS1-2</strain>
    </source>
</reference>
<keyword evidence="1 5" id="KW-0378">Hydrolase</keyword>
<feature type="transmembrane region" description="Helical" evidence="3">
    <location>
        <begin position="35"/>
        <end position="58"/>
    </location>
</feature>
<proteinExistence type="predicted"/>
<dbReference type="Pfam" id="PF20434">
    <property type="entry name" value="BD-FAE"/>
    <property type="match status" value="1"/>
</dbReference>
<evidence type="ECO:0000256" key="3">
    <source>
        <dbReference type="SAM" id="Phobius"/>
    </source>
</evidence>
<protein>
    <submittedName>
        <fullName evidence="5">Alpha/beta hydrolase</fullName>
    </submittedName>
</protein>
<dbReference type="InterPro" id="IPR049492">
    <property type="entry name" value="BD-FAE-like_dom"/>
</dbReference>
<dbReference type="Gene3D" id="3.40.50.1820">
    <property type="entry name" value="alpha/beta hydrolase"/>
    <property type="match status" value="1"/>
</dbReference>
<organism evidence="5 6">
    <name type="scientific">Micromonospora globbae</name>
    <dbReference type="NCBI Taxonomy" id="1894969"/>
    <lineage>
        <taxon>Bacteria</taxon>
        <taxon>Bacillati</taxon>
        <taxon>Actinomycetota</taxon>
        <taxon>Actinomycetes</taxon>
        <taxon>Micromonosporales</taxon>
        <taxon>Micromonosporaceae</taxon>
        <taxon>Micromonospora</taxon>
    </lineage>
</organism>
<dbReference type="InterPro" id="IPR029058">
    <property type="entry name" value="AB_hydrolase_fold"/>
</dbReference>